<gene>
    <name evidence="1" type="ORF">DSO57_1025306</name>
</gene>
<comment type="caution">
    <text evidence="1">The sequence shown here is derived from an EMBL/GenBank/DDBJ whole genome shotgun (WGS) entry which is preliminary data.</text>
</comment>
<dbReference type="EMBL" id="QTSX02005821">
    <property type="protein sequence ID" value="KAJ9057148.1"/>
    <property type="molecule type" value="Genomic_DNA"/>
</dbReference>
<evidence type="ECO:0000313" key="2">
    <source>
        <dbReference type="Proteomes" id="UP001165960"/>
    </source>
</evidence>
<keyword evidence="2" id="KW-1185">Reference proteome</keyword>
<protein>
    <submittedName>
        <fullName evidence="1">Uncharacterized protein</fullName>
    </submittedName>
</protein>
<organism evidence="1 2">
    <name type="scientific">Entomophthora muscae</name>
    <dbReference type="NCBI Taxonomy" id="34485"/>
    <lineage>
        <taxon>Eukaryota</taxon>
        <taxon>Fungi</taxon>
        <taxon>Fungi incertae sedis</taxon>
        <taxon>Zoopagomycota</taxon>
        <taxon>Entomophthoromycotina</taxon>
        <taxon>Entomophthoromycetes</taxon>
        <taxon>Entomophthorales</taxon>
        <taxon>Entomophthoraceae</taxon>
        <taxon>Entomophthora</taxon>
    </lineage>
</organism>
<accession>A0ACC2S4B4</accession>
<evidence type="ECO:0000313" key="1">
    <source>
        <dbReference type="EMBL" id="KAJ9057148.1"/>
    </source>
</evidence>
<proteinExistence type="predicted"/>
<reference evidence="1" key="1">
    <citation type="submission" date="2022-04" db="EMBL/GenBank/DDBJ databases">
        <title>Genome of the entomopathogenic fungus Entomophthora muscae.</title>
        <authorList>
            <person name="Elya C."/>
            <person name="Lovett B.R."/>
            <person name="Lee E."/>
            <person name="Macias A.M."/>
            <person name="Hajek A.E."/>
            <person name="De Bivort B.L."/>
            <person name="Kasson M.T."/>
            <person name="De Fine Licht H.H."/>
            <person name="Stajich J.E."/>
        </authorList>
    </citation>
    <scope>NUCLEOTIDE SEQUENCE</scope>
    <source>
        <strain evidence="1">Berkeley</strain>
    </source>
</reference>
<dbReference type="Proteomes" id="UP001165960">
    <property type="component" value="Unassembled WGS sequence"/>
</dbReference>
<sequence>MSPSGITLPSRISLVAFEICVGGGLRVLGLPDLPRGLLLHLLDALLSGLIEASFLQLVLGVTCVFSLGFSWGFHISISSLVVSWLSILSSQESGPSGLPSLHLLMGIRSVLLFDFGSGACVCLSILP</sequence>
<name>A0ACC2S4B4_9FUNG</name>